<organism evidence="7">
    <name type="scientific">Bifidobacterium fermentum</name>
    <dbReference type="NCBI Taxonomy" id="3059035"/>
    <lineage>
        <taxon>Bacteria</taxon>
        <taxon>Bacillati</taxon>
        <taxon>Actinomycetota</taxon>
        <taxon>Actinomycetes</taxon>
        <taxon>Bifidobacteriales</taxon>
        <taxon>Bifidobacteriaceae</taxon>
        <taxon>Bifidobacterium</taxon>
    </lineage>
</organism>
<name>A0AB39UAE9_9BIFI</name>
<dbReference type="Gene3D" id="3.20.20.80">
    <property type="entry name" value="Glycosidases"/>
    <property type="match status" value="2"/>
</dbReference>
<keyword evidence="4" id="KW-0326">Glycosidase</keyword>
<gene>
    <name evidence="9" type="ORF">QN062_08825</name>
    <name evidence="8" type="ORF">QN216_03020</name>
    <name evidence="7" type="ORF">QN217_07425</name>
</gene>
<dbReference type="EMBL" id="CP129683">
    <property type="protein sequence ID" value="XDS50472.1"/>
    <property type="molecule type" value="Genomic_DNA"/>
</dbReference>
<evidence type="ECO:0000256" key="1">
    <source>
        <dbReference type="ARBA" id="ARBA00010838"/>
    </source>
</evidence>
<evidence type="ECO:0000256" key="6">
    <source>
        <dbReference type="RuleBase" id="RU003690"/>
    </source>
</evidence>
<sequence>MSTASISFPQDFLWGAATAAHQIEGNNVNSDWWVREHSPHNGLKEPSGDACDSYTRFAEDIAILAKSGLKVYRFSIEWARIEPEEDFWSRAQLLHYRAMIDECLRQGIEPMVTLNHLTLPRWFAAKGGWRSPESTKYFSRYVSKVLPILHGIHWVCTINEPNMVSLTHGGAEGSNMTASALPQPDPVISEALIRAHRAARELLSSIDGLKSGWSIAAQAFHAMPGCEREMLEYQYPREDLFWQASQGDDYIGVQAYLRTYIGKDGPLPVADGVEKTLTGWEYFPEALGIAVRHGWEVSGHTPLFVTENGIATDDDSRRIDYTTEALKGLREAMRDGISVLGYLHWSLLDNYEWGSYSPTFGLVAVDPMTFARQPKPSLSWLGAIAKSGRVEI</sequence>
<accession>A0AB39UAE9</accession>
<evidence type="ECO:0000256" key="4">
    <source>
        <dbReference type="ARBA" id="ARBA00023295"/>
    </source>
</evidence>
<dbReference type="InterPro" id="IPR001360">
    <property type="entry name" value="Glyco_hydro_1"/>
</dbReference>
<dbReference type="InterPro" id="IPR018120">
    <property type="entry name" value="Glyco_hydro_1_AS"/>
</dbReference>
<dbReference type="EMBL" id="CP129682">
    <property type="protein sequence ID" value="XDS49249.1"/>
    <property type="molecule type" value="Genomic_DNA"/>
</dbReference>
<dbReference type="RefSeq" id="WP_369341436.1">
    <property type="nucleotide sequence ID" value="NZ_CP129675.1"/>
</dbReference>
<dbReference type="Pfam" id="PF00232">
    <property type="entry name" value="Glyco_hydro_1"/>
    <property type="match status" value="2"/>
</dbReference>
<evidence type="ECO:0000256" key="5">
    <source>
        <dbReference type="PROSITE-ProRule" id="PRU10055"/>
    </source>
</evidence>
<dbReference type="PROSITE" id="PS00572">
    <property type="entry name" value="GLYCOSYL_HYDROL_F1_1"/>
    <property type="match status" value="1"/>
</dbReference>
<reference evidence="7" key="1">
    <citation type="submission" date="2023-07" db="EMBL/GenBank/DDBJ databases">
        <title>Bifidobacterium aquikefiriaerophilum sp. nov. and Bifidobacterium eccum sp. nov., isolated from water kefir.</title>
        <authorList>
            <person name="Breselge S."/>
            <person name="Bellassi P."/>
            <person name="Barcenilla C."/>
            <person name="Alvarez-Ordonez A."/>
            <person name="Morelli L."/>
            <person name="Cotter P.D."/>
        </authorList>
    </citation>
    <scope>NUCLEOTIDE SEQUENCE</scope>
    <source>
        <strain evidence="9">WK012_4_13</strain>
        <strain evidence="8">WK013_4_14</strain>
        <strain evidence="7">WK048_4_13</strain>
    </source>
</reference>
<dbReference type="SUPFAM" id="SSF51445">
    <property type="entry name" value="(Trans)glycosidases"/>
    <property type="match status" value="1"/>
</dbReference>
<dbReference type="EMBL" id="CP129675">
    <property type="protein sequence ID" value="XDS45969.1"/>
    <property type="molecule type" value="Genomic_DNA"/>
</dbReference>
<dbReference type="PANTHER" id="PTHR10353:SF36">
    <property type="entry name" value="LP05116P"/>
    <property type="match status" value="1"/>
</dbReference>
<dbReference type="PRINTS" id="PR00131">
    <property type="entry name" value="GLHYDRLASE1"/>
</dbReference>
<dbReference type="AlphaFoldDB" id="A0AB39UAE9"/>
<evidence type="ECO:0000313" key="8">
    <source>
        <dbReference type="EMBL" id="XDS49249.1"/>
    </source>
</evidence>
<keyword evidence="3" id="KW-0378">Hydrolase</keyword>
<evidence type="ECO:0000256" key="3">
    <source>
        <dbReference type="ARBA" id="ARBA00022801"/>
    </source>
</evidence>
<dbReference type="PANTHER" id="PTHR10353">
    <property type="entry name" value="GLYCOSYL HYDROLASE"/>
    <property type="match status" value="1"/>
</dbReference>
<dbReference type="GO" id="GO:0016052">
    <property type="term" value="P:carbohydrate catabolic process"/>
    <property type="evidence" value="ECO:0007669"/>
    <property type="project" value="TreeGrafter"/>
</dbReference>
<evidence type="ECO:0000313" key="9">
    <source>
        <dbReference type="EMBL" id="XDS50472.1"/>
    </source>
</evidence>
<dbReference type="GO" id="GO:0008422">
    <property type="term" value="F:beta-glucosidase activity"/>
    <property type="evidence" value="ECO:0007669"/>
    <property type="project" value="UniProtKB-EC"/>
</dbReference>
<dbReference type="GO" id="GO:0005829">
    <property type="term" value="C:cytosol"/>
    <property type="evidence" value="ECO:0007669"/>
    <property type="project" value="TreeGrafter"/>
</dbReference>
<evidence type="ECO:0000256" key="2">
    <source>
        <dbReference type="ARBA" id="ARBA00012744"/>
    </source>
</evidence>
<dbReference type="EC" id="3.2.1.21" evidence="2"/>
<comment type="similarity">
    <text evidence="1 6">Belongs to the glycosyl hydrolase 1 family.</text>
</comment>
<evidence type="ECO:0000313" key="7">
    <source>
        <dbReference type="EMBL" id="XDS45969.1"/>
    </source>
</evidence>
<dbReference type="InterPro" id="IPR017853">
    <property type="entry name" value="GH"/>
</dbReference>
<protein>
    <recommendedName>
        <fullName evidence="2">beta-glucosidase</fullName>
        <ecNumber evidence="2">3.2.1.21</ecNumber>
    </recommendedName>
</protein>
<proteinExistence type="inferred from homology"/>
<dbReference type="KEGG" id="bfk:QN062_08825"/>
<feature type="active site" description="Nucleophile" evidence="5">
    <location>
        <position position="307"/>
    </location>
</feature>